<keyword evidence="2" id="KW-0732">Signal</keyword>
<feature type="region of interest" description="Disordered" evidence="1">
    <location>
        <begin position="87"/>
        <end position="192"/>
    </location>
</feature>
<evidence type="ECO:0000256" key="2">
    <source>
        <dbReference type="SAM" id="SignalP"/>
    </source>
</evidence>
<comment type="caution">
    <text evidence="3">The sequence shown here is derived from an EMBL/GenBank/DDBJ whole genome shotgun (WGS) entry which is preliminary data.</text>
</comment>
<feature type="chain" id="PRO_5005839403" description="Siderophore biosynthesis protein" evidence="2">
    <location>
        <begin position="19"/>
        <end position="249"/>
    </location>
</feature>
<accession>A0A0M9VXG4</accession>
<protein>
    <recommendedName>
        <fullName evidence="5">Siderophore biosynthesis protein</fullName>
    </recommendedName>
</protein>
<reference evidence="3 4" key="1">
    <citation type="submission" date="2015-07" db="EMBL/GenBank/DDBJ databases">
        <title>The genome of the fungus Escovopsis weberi, a specialized disease agent of ant agriculture.</title>
        <authorList>
            <person name="de Man T.J."/>
            <person name="Stajich J.E."/>
            <person name="Kubicek C.P."/>
            <person name="Chenthamara K."/>
            <person name="Atanasova L."/>
            <person name="Druzhinina I.S."/>
            <person name="Birnbaum S."/>
            <person name="Barribeau S.M."/>
            <person name="Teiling C."/>
            <person name="Suen G."/>
            <person name="Currie C."/>
            <person name="Gerardo N.M."/>
        </authorList>
    </citation>
    <scope>NUCLEOTIDE SEQUENCE [LARGE SCALE GENOMIC DNA]</scope>
</reference>
<dbReference type="EMBL" id="LGSR01000002">
    <property type="protein sequence ID" value="KOS23025.1"/>
    <property type="molecule type" value="Genomic_DNA"/>
</dbReference>
<evidence type="ECO:0000313" key="4">
    <source>
        <dbReference type="Proteomes" id="UP000053831"/>
    </source>
</evidence>
<dbReference type="OrthoDB" id="3942074at2759"/>
<proteinExistence type="predicted"/>
<dbReference type="Proteomes" id="UP000053831">
    <property type="component" value="Unassembled WGS sequence"/>
</dbReference>
<name>A0A0M9VXG4_ESCWE</name>
<keyword evidence="4" id="KW-1185">Reference proteome</keyword>
<feature type="compositionally biased region" description="Pro residues" evidence="1">
    <location>
        <begin position="97"/>
        <end position="110"/>
    </location>
</feature>
<evidence type="ECO:0008006" key="5">
    <source>
        <dbReference type="Google" id="ProtNLM"/>
    </source>
</evidence>
<evidence type="ECO:0000256" key="1">
    <source>
        <dbReference type="SAM" id="MobiDB-lite"/>
    </source>
</evidence>
<sequence>MALRFVFATAFLASVTAGAGYTPTGCVSTTIMINPNDPPRAFPSLLWYVPGTGEICEHIECGGDRAGPLITTKPGCPLYSGTETYSPRYTTFTDSPSPTPQAPTPTPTPAAPGADDSLRFSWSATSPSKAPTVRHTTAPPPTGSASLPSASGSAADSASEGESESESESKTASHSTAAADHRTTAAPADSSAARGMITSVTGAAQPSSGAGSKSNRTSTAVNGAVAGAAGAESYAMAGIVGAALVMGFL</sequence>
<organism evidence="3 4">
    <name type="scientific">Escovopsis weberi</name>
    <dbReference type="NCBI Taxonomy" id="150374"/>
    <lineage>
        <taxon>Eukaryota</taxon>
        <taxon>Fungi</taxon>
        <taxon>Dikarya</taxon>
        <taxon>Ascomycota</taxon>
        <taxon>Pezizomycotina</taxon>
        <taxon>Sordariomycetes</taxon>
        <taxon>Hypocreomycetidae</taxon>
        <taxon>Hypocreales</taxon>
        <taxon>Hypocreaceae</taxon>
        <taxon>Escovopsis</taxon>
    </lineage>
</organism>
<feature type="compositionally biased region" description="Low complexity" evidence="1">
    <location>
        <begin position="170"/>
        <end position="189"/>
    </location>
</feature>
<feature type="signal peptide" evidence="2">
    <location>
        <begin position="1"/>
        <end position="18"/>
    </location>
</feature>
<gene>
    <name evidence="3" type="ORF">ESCO_003751</name>
</gene>
<evidence type="ECO:0000313" key="3">
    <source>
        <dbReference type="EMBL" id="KOS23025.1"/>
    </source>
</evidence>
<dbReference type="AlphaFoldDB" id="A0A0M9VXG4"/>
<feature type="compositionally biased region" description="Low complexity" evidence="1">
    <location>
        <begin position="143"/>
        <end position="158"/>
    </location>
</feature>
<dbReference type="STRING" id="150374.A0A0M9VXG4"/>
<feature type="compositionally biased region" description="Polar residues" evidence="1">
    <location>
        <begin position="120"/>
        <end position="129"/>
    </location>
</feature>